<dbReference type="Gene3D" id="1.25.40.20">
    <property type="entry name" value="Ankyrin repeat-containing domain"/>
    <property type="match status" value="1"/>
</dbReference>
<evidence type="ECO:0000256" key="8">
    <source>
        <dbReference type="PROSITE-ProRule" id="PRU00023"/>
    </source>
</evidence>
<evidence type="ECO:0000256" key="6">
    <source>
        <dbReference type="ARBA" id="ARBA00023136"/>
    </source>
</evidence>
<comment type="subcellular location">
    <subcellularLocation>
        <location evidence="1">Cell membrane</location>
    </subcellularLocation>
    <subcellularLocation>
        <location evidence="2">Late endosome</location>
    </subcellularLocation>
</comment>
<dbReference type="InterPro" id="IPR021832">
    <property type="entry name" value="ANKRD13"/>
</dbReference>
<dbReference type="SUPFAM" id="SSF48403">
    <property type="entry name" value="Ankyrin repeat"/>
    <property type="match status" value="1"/>
</dbReference>
<keyword evidence="6" id="KW-0472">Membrane</keyword>
<dbReference type="Pfam" id="PF12796">
    <property type="entry name" value="Ank_2"/>
    <property type="match status" value="1"/>
</dbReference>
<keyword evidence="4" id="KW-0677">Repeat</keyword>
<reference evidence="11" key="1">
    <citation type="submission" date="2022-01" db="EMBL/GenBank/DDBJ databases">
        <authorList>
            <person name="Braso-Vives M."/>
        </authorList>
    </citation>
    <scope>NUCLEOTIDE SEQUENCE</scope>
</reference>
<dbReference type="EMBL" id="OV696686">
    <property type="protein sequence ID" value="CAH1232545.1"/>
    <property type="molecule type" value="Genomic_DNA"/>
</dbReference>
<feature type="domain" description="Ankyrin repeat" evidence="10">
    <location>
        <begin position="159"/>
        <end position="491"/>
    </location>
</feature>
<dbReference type="PROSITE" id="PS50088">
    <property type="entry name" value="ANK_REPEAT"/>
    <property type="match status" value="1"/>
</dbReference>
<dbReference type="GO" id="GO:0140036">
    <property type="term" value="F:ubiquitin-modified protein reader activity"/>
    <property type="evidence" value="ECO:0007669"/>
    <property type="project" value="UniProtKB-ARBA"/>
</dbReference>
<dbReference type="GO" id="GO:0005886">
    <property type="term" value="C:plasma membrane"/>
    <property type="evidence" value="ECO:0007669"/>
    <property type="project" value="UniProtKB-SubCell"/>
</dbReference>
<evidence type="ECO:0000256" key="9">
    <source>
        <dbReference type="SAM" id="MobiDB-lite"/>
    </source>
</evidence>
<dbReference type="AlphaFoldDB" id="A0A8J9YL40"/>
<evidence type="ECO:0000313" key="11">
    <source>
        <dbReference type="EMBL" id="CAH1232545.1"/>
    </source>
</evidence>
<feature type="region of interest" description="Disordered" evidence="9">
    <location>
        <begin position="571"/>
        <end position="635"/>
    </location>
</feature>
<keyword evidence="3" id="KW-1003">Cell membrane</keyword>
<evidence type="ECO:0000256" key="4">
    <source>
        <dbReference type="ARBA" id="ARBA00022737"/>
    </source>
</evidence>
<evidence type="ECO:0000256" key="7">
    <source>
        <dbReference type="ARBA" id="ARBA00024956"/>
    </source>
</evidence>
<dbReference type="SMART" id="SM00248">
    <property type="entry name" value="ANK"/>
    <property type="match status" value="2"/>
</dbReference>
<name>A0A8J9YL40_BRALA</name>
<evidence type="ECO:0000256" key="5">
    <source>
        <dbReference type="ARBA" id="ARBA00022753"/>
    </source>
</evidence>
<evidence type="ECO:0000313" key="12">
    <source>
        <dbReference type="Proteomes" id="UP000838412"/>
    </source>
</evidence>
<accession>A0A8J9YL40</accession>
<dbReference type="PANTHER" id="PTHR12447:SF31">
    <property type="entry name" value="LD31969P"/>
    <property type="match status" value="1"/>
</dbReference>
<sequence>MPISSEQIREQFPLHWLVWHNKFHELLEVLRENQHDLERMDPRGRTALHLAVTLGHLESTRALLSHGALISTENACGWTVLQEAVSTGNPEMVQLTLKHRDFQRASLRIDGVPELLAKLRSTPDFYVEMKWEFTSWVPLVSRMCPSDTYKLWKKGSYVRVDTTLLGFDQMSWQRGSRSYIFKGEVDSATLMEVDHDRHLVFVENLQMNGPQLSPDAMTPTDDIVCSRMGQPIVTVHMETKNIAFERTKSGIWGWRSDKSETVNGYDAKVFGAHNVEVVTRTRTEHLTEEEKERTKEANKTPFQSFLGIVEEHEENLKGAEGNETLVFSNPTNPTNIMAEEYFDQEFDLGERDIGRPIEQTTKTQKFKATLWLCDQFPLTLQDQLLPIIDLMARSNAHFARLKDFITLQLPSGFPVKIEIPLFHVLNARITFGNLNGTDEEVDGVAAIKVESPTEEEAESPTEEETLLAATPGATKMVCDIDPMTFEAPLGYNQVQASGRRERRRHHDEDDALLQFAIQQSLLEANGAVVGDQMTMLEALGATTPEEYENEQLQRAIQESLMLAQGESIPEAAAGESTPTPAPVVQPVAEAPPDDMDAQLRLALEMSAKEQAEADRRRKEEEEELERILQLSLTDK</sequence>
<keyword evidence="5" id="KW-0967">Endosome</keyword>
<dbReference type="Proteomes" id="UP000838412">
    <property type="component" value="Chromosome 1"/>
</dbReference>
<keyword evidence="8" id="KW-0040">ANK repeat</keyword>
<dbReference type="PROSITE" id="PS50330">
    <property type="entry name" value="UIM"/>
    <property type="match status" value="2"/>
</dbReference>
<dbReference type="PANTHER" id="PTHR12447">
    <property type="entry name" value="ANKYRIN REPEAT DOMAIN-CONTAINING PROTEIN 13"/>
    <property type="match status" value="1"/>
</dbReference>
<protein>
    <submittedName>
        <fullName evidence="11">ANKRD13B protein</fullName>
    </submittedName>
</protein>
<comment type="function">
    <text evidence="7">Ubiquitin-binding protein that specifically recognizes and binds 'Lys-63'-linked ubiquitin. Does not bind 'Lys-48'-linked ubiquitin. Positively regulates the internalization of ligand-activated EGFR by binding to the Ub moiety of ubiquitinated EGFR at the cell membrane.</text>
</comment>
<dbReference type="GO" id="GO:0005770">
    <property type="term" value="C:late endosome"/>
    <property type="evidence" value="ECO:0007669"/>
    <property type="project" value="UniProtKB-SubCell"/>
</dbReference>
<feature type="compositionally biased region" description="Basic and acidic residues" evidence="9">
    <location>
        <begin position="606"/>
        <end position="619"/>
    </location>
</feature>
<dbReference type="GO" id="GO:0002091">
    <property type="term" value="P:negative regulation of receptor internalization"/>
    <property type="evidence" value="ECO:0007669"/>
    <property type="project" value="UniProtKB-ARBA"/>
</dbReference>
<dbReference type="OrthoDB" id="1585644at2759"/>
<dbReference type="InterPro" id="IPR055285">
    <property type="entry name" value="ANKRD13_C"/>
</dbReference>
<dbReference type="InterPro" id="IPR003903">
    <property type="entry name" value="UIM_dom"/>
</dbReference>
<dbReference type="FunFam" id="1.25.40.20:FF:000057">
    <property type="entry name" value="Ankyrin repeat domain-containing protein 13B"/>
    <property type="match status" value="1"/>
</dbReference>
<evidence type="ECO:0000256" key="3">
    <source>
        <dbReference type="ARBA" id="ARBA00022475"/>
    </source>
</evidence>
<proteinExistence type="predicted"/>
<dbReference type="PROSITE" id="PS50297">
    <property type="entry name" value="ANK_REP_REGION"/>
    <property type="match status" value="1"/>
</dbReference>
<organism evidence="11 12">
    <name type="scientific">Branchiostoma lanceolatum</name>
    <name type="common">Common lancelet</name>
    <name type="synonym">Amphioxus lanceolatum</name>
    <dbReference type="NCBI Taxonomy" id="7740"/>
    <lineage>
        <taxon>Eukaryota</taxon>
        <taxon>Metazoa</taxon>
        <taxon>Chordata</taxon>
        <taxon>Cephalochordata</taxon>
        <taxon>Leptocardii</taxon>
        <taxon>Amphioxiformes</taxon>
        <taxon>Branchiostomatidae</taxon>
        <taxon>Branchiostoma</taxon>
    </lineage>
</organism>
<evidence type="ECO:0000256" key="2">
    <source>
        <dbReference type="ARBA" id="ARBA00004603"/>
    </source>
</evidence>
<dbReference type="GO" id="GO:0048471">
    <property type="term" value="C:perinuclear region of cytoplasm"/>
    <property type="evidence" value="ECO:0007669"/>
    <property type="project" value="UniProtKB-ARBA"/>
</dbReference>
<dbReference type="InterPro" id="IPR036770">
    <property type="entry name" value="Ankyrin_rpt-contain_sf"/>
</dbReference>
<feature type="repeat" description="ANK" evidence="8">
    <location>
        <begin position="43"/>
        <end position="75"/>
    </location>
</feature>
<dbReference type="Gene3D" id="6.10.140.100">
    <property type="match status" value="1"/>
</dbReference>
<evidence type="ECO:0000256" key="1">
    <source>
        <dbReference type="ARBA" id="ARBA00004236"/>
    </source>
</evidence>
<dbReference type="Pfam" id="PF11904">
    <property type="entry name" value="ANKRD13_C"/>
    <property type="match status" value="1"/>
</dbReference>
<keyword evidence="12" id="KW-1185">Reference proteome</keyword>
<gene>
    <name evidence="11" type="primary">ANKRD13B</name>
    <name evidence="11" type="ORF">BLAG_LOCUS1623</name>
</gene>
<dbReference type="InterPro" id="IPR002110">
    <property type="entry name" value="Ankyrin_rpt"/>
</dbReference>
<evidence type="ECO:0000259" key="10">
    <source>
        <dbReference type="Pfam" id="PF11904"/>
    </source>
</evidence>
<dbReference type="SMART" id="SM00726">
    <property type="entry name" value="UIM"/>
    <property type="match status" value="3"/>
</dbReference>